<comment type="similarity">
    <text evidence="1">Belongs to the AB hydrolase superfamily. AB hydrolase 4 family.</text>
</comment>
<dbReference type="AlphaFoldDB" id="A0AA37SZ87"/>
<dbReference type="PANTHER" id="PTHR10794:SF94">
    <property type="entry name" value="ESTERASE YHET-RELATED"/>
    <property type="match status" value="1"/>
</dbReference>
<evidence type="ECO:0000256" key="4">
    <source>
        <dbReference type="PIRSR" id="PIRSR005211-1"/>
    </source>
</evidence>
<evidence type="ECO:0000313" key="6">
    <source>
        <dbReference type="EMBL" id="GLR20135.1"/>
    </source>
</evidence>
<reference evidence="6" key="2">
    <citation type="submission" date="2023-01" db="EMBL/GenBank/DDBJ databases">
        <title>Draft genome sequence of Portibacter lacus strain NBRC 108769.</title>
        <authorList>
            <person name="Sun Q."/>
            <person name="Mori K."/>
        </authorList>
    </citation>
    <scope>NUCLEOTIDE SEQUENCE</scope>
    <source>
        <strain evidence="6">NBRC 108769</strain>
    </source>
</reference>
<evidence type="ECO:0000259" key="5">
    <source>
        <dbReference type="Pfam" id="PF00561"/>
    </source>
</evidence>
<reference evidence="6" key="1">
    <citation type="journal article" date="2014" name="Int. J. Syst. Evol. Microbiol.">
        <title>Complete genome sequence of Corynebacterium casei LMG S-19264T (=DSM 44701T), isolated from a smear-ripened cheese.</title>
        <authorList>
            <consortium name="US DOE Joint Genome Institute (JGI-PGF)"/>
            <person name="Walter F."/>
            <person name="Albersmeier A."/>
            <person name="Kalinowski J."/>
            <person name="Ruckert C."/>
        </authorList>
    </citation>
    <scope>NUCLEOTIDE SEQUENCE</scope>
    <source>
        <strain evidence="6">NBRC 108769</strain>
    </source>
</reference>
<feature type="active site" description="Charge relay system" evidence="4">
    <location>
        <position position="260"/>
    </location>
</feature>
<dbReference type="Proteomes" id="UP001156666">
    <property type="component" value="Unassembled WGS sequence"/>
</dbReference>
<dbReference type="InterPro" id="IPR029058">
    <property type="entry name" value="AB_hydrolase_fold"/>
</dbReference>
<evidence type="ECO:0000256" key="2">
    <source>
        <dbReference type="ARBA" id="ARBA00022487"/>
    </source>
</evidence>
<dbReference type="PANTHER" id="PTHR10794">
    <property type="entry name" value="ABHYDROLASE DOMAIN-CONTAINING PROTEIN"/>
    <property type="match status" value="1"/>
</dbReference>
<evidence type="ECO:0000256" key="3">
    <source>
        <dbReference type="ARBA" id="ARBA00022801"/>
    </source>
</evidence>
<sequence>MQEYRPSVLLRNGHINTIYTSLFRNEPEVKFERKRISTYDEDFLDLDLITQNSKKVVILCHGLEGSSGSKYISGTSHLLSENGYDICAMNYRYCSGEINRTPQLYHSGYTPDLHCVIESIESDYEEIYLVGFSLGGNLILKYLGEKLFARTSKLKQAVAISAPVDLKSSSMQMLKFENKLYTNRFLKTLNQKVKEKHKQYPELFDLKYIPKVKTVYDFDDYYTGPLNGFKDADDYYAQCSSRQFLPRIEIPTMLLNSKDDPFLGIDCYPSKEEVKNDLMNLKYSKYGGHVGFYQKGSSCWDEEKVLEFFSK</sequence>
<dbReference type="Gene3D" id="3.40.50.1820">
    <property type="entry name" value="alpha/beta hydrolase"/>
    <property type="match status" value="1"/>
</dbReference>
<name>A0AA37SZ87_9BACT</name>
<accession>A0AA37SZ87</accession>
<evidence type="ECO:0000313" key="7">
    <source>
        <dbReference type="Proteomes" id="UP001156666"/>
    </source>
</evidence>
<keyword evidence="3 6" id="KW-0378">Hydrolase</keyword>
<dbReference type="PIRSF" id="PIRSF005211">
    <property type="entry name" value="Ab_hydro_YheT"/>
    <property type="match status" value="1"/>
</dbReference>
<keyword evidence="7" id="KW-1185">Reference proteome</keyword>
<dbReference type="InterPro" id="IPR000952">
    <property type="entry name" value="AB_hydrolase_4_CS"/>
</dbReference>
<gene>
    <name evidence="6" type="ORF">GCM10007940_47510</name>
</gene>
<keyword evidence="2" id="KW-0719">Serine esterase</keyword>
<dbReference type="PROSITE" id="PS01133">
    <property type="entry name" value="UPF0017"/>
    <property type="match status" value="1"/>
</dbReference>
<dbReference type="EMBL" id="BSOH01000037">
    <property type="protein sequence ID" value="GLR20135.1"/>
    <property type="molecule type" value="Genomic_DNA"/>
</dbReference>
<proteinExistence type="inferred from homology"/>
<dbReference type="Pfam" id="PF00561">
    <property type="entry name" value="Abhydrolase_1"/>
    <property type="match status" value="1"/>
</dbReference>
<dbReference type="GO" id="GO:0034338">
    <property type="term" value="F:short-chain carboxylesterase activity"/>
    <property type="evidence" value="ECO:0007669"/>
    <property type="project" value="TreeGrafter"/>
</dbReference>
<feature type="domain" description="AB hydrolase-1" evidence="5">
    <location>
        <begin position="56"/>
        <end position="264"/>
    </location>
</feature>
<dbReference type="GO" id="GO:0047372">
    <property type="term" value="F:monoacylglycerol lipase activity"/>
    <property type="evidence" value="ECO:0007669"/>
    <property type="project" value="TreeGrafter"/>
</dbReference>
<protein>
    <submittedName>
        <fullName evidence="6">Alpha/beta hydrolase</fullName>
    </submittedName>
</protein>
<organism evidence="6 7">
    <name type="scientific">Portibacter lacus</name>
    <dbReference type="NCBI Taxonomy" id="1099794"/>
    <lineage>
        <taxon>Bacteria</taxon>
        <taxon>Pseudomonadati</taxon>
        <taxon>Bacteroidota</taxon>
        <taxon>Saprospiria</taxon>
        <taxon>Saprospirales</taxon>
        <taxon>Haliscomenobacteraceae</taxon>
        <taxon>Portibacter</taxon>
    </lineage>
</organism>
<dbReference type="InterPro" id="IPR050960">
    <property type="entry name" value="AB_hydrolase_4_sf"/>
</dbReference>
<comment type="caution">
    <text evidence="6">The sequence shown here is derived from an EMBL/GenBank/DDBJ whole genome shotgun (WGS) entry which is preliminary data.</text>
</comment>
<dbReference type="SUPFAM" id="SSF53474">
    <property type="entry name" value="alpha/beta-Hydrolases"/>
    <property type="match status" value="1"/>
</dbReference>
<dbReference type="RefSeq" id="WP_235294973.1">
    <property type="nucleotide sequence ID" value="NZ_BSOH01000037.1"/>
</dbReference>
<feature type="active site" description="Charge relay system" evidence="4">
    <location>
        <position position="133"/>
    </location>
</feature>
<dbReference type="InterPro" id="IPR012020">
    <property type="entry name" value="ABHD4"/>
</dbReference>
<dbReference type="InterPro" id="IPR000073">
    <property type="entry name" value="AB_hydrolase_1"/>
</dbReference>
<feature type="active site" description="Charge relay system" evidence="4">
    <location>
        <position position="289"/>
    </location>
</feature>
<evidence type="ECO:0000256" key="1">
    <source>
        <dbReference type="ARBA" id="ARBA00010884"/>
    </source>
</evidence>